<dbReference type="PANTHER" id="PTHR43280">
    <property type="entry name" value="ARAC-FAMILY TRANSCRIPTIONAL REGULATOR"/>
    <property type="match status" value="1"/>
</dbReference>
<dbReference type="SMART" id="SM00342">
    <property type="entry name" value="HTH_ARAC"/>
    <property type="match status" value="1"/>
</dbReference>
<evidence type="ECO:0000313" key="6">
    <source>
        <dbReference type="Proteomes" id="UP000838686"/>
    </source>
</evidence>
<dbReference type="Gene3D" id="1.10.10.60">
    <property type="entry name" value="Homeodomain-like"/>
    <property type="match status" value="2"/>
</dbReference>
<dbReference type="PROSITE" id="PS01124">
    <property type="entry name" value="HTH_ARAC_FAMILY_2"/>
    <property type="match status" value="1"/>
</dbReference>
<dbReference type="InterPro" id="IPR018060">
    <property type="entry name" value="HTH_AraC"/>
</dbReference>
<evidence type="ECO:0000313" key="5">
    <source>
        <dbReference type="EMBL" id="CAH1195733.1"/>
    </source>
</evidence>
<dbReference type="InterPro" id="IPR009057">
    <property type="entry name" value="Homeodomain-like_sf"/>
</dbReference>
<dbReference type="RefSeq" id="WP_236339042.1">
    <property type="nucleotide sequence ID" value="NZ_CAKMMF010000003.1"/>
</dbReference>
<keyword evidence="6" id="KW-1185">Reference proteome</keyword>
<comment type="caution">
    <text evidence="5">The sequence shown here is derived from an EMBL/GenBank/DDBJ whole genome shotgun (WGS) entry which is preliminary data.</text>
</comment>
<feature type="domain" description="HTH araC/xylS-type" evidence="4">
    <location>
        <begin position="168"/>
        <end position="267"/>
    </location>
</feature>
<evidence type="ECO:0000256" key="1">
    <source>
        <dbReference type="ARBA" id="ARBA00023015"/>
    </source>
</evidence>
<reference evidence="5" key="1">
    <citation type="submission" date="2022-01" db="EMBL/GenBank/DDBJ databases">
        <authorList>
            <person name="Criscuolo A."/>
        </authorList>
    </citation>
    <scope>NUCLEOTIDE SEQUENCE</scope>
    <source>
        <strain evidence="5">CIP111893</strain>
    </source>
</reference>
<accession>A0ABM9BW55</accession>
<dbReference type="Pfam" id="PF12833">
    <property type="entry name" value="HTH_18"/>
    <property type="match status" value="1"/>
</dbReference>
<keyword evidence="3" id="KW-0804">Transcription</keyword>
<evidence type="ECO:0000259" key="4">
    <source>
        <dbReference type="PROSITE" id="PS01124"/>
    </source>
</evidence>
<dbReference type="SUPFAM" id="SSF46689">
    <property type="entry name" value="Homeodomain-like"/>
    <property type="match status" value="2"/>
</dbReference>
<keyword evidence="2" id="KW-0238">DNA-binding</keyword>
<proteinExistence type="predicted"/>
<gene>
    <name evidence="5" type="ORF">PAECIP111893_00749</name>
</gene>
<name>A0ABM9BW55_9BACL</name>
<dbReference type="EMBL" id="CAKMMF010000003">
    <property type="protein sequence ID" value="CAH1195733.1"/>
    <property type="molecule type" value="Genomic_DNA"/>
</dbReference>
<organism evidence="5 6">
    <name type="scientific">Paenibacillus plantiphilus</name>
    <dbReference type="NCBI Taxonomy" id="2905650"/>
    <lineage>
        <taxon>Bacteria</taxon>
        <taxon>Bacillati</taxon>
        <taxon>Bacillota</taxon>
        <taxon>Bacilli</taxon>
        <taxon>Bacillales</taxon>
        <taxon>Paenibacillaceae</taxon>
        <taxon>Paenibacillus</taxon>
    </lineage>
</organism>
<evidence type="ECO:0000256" key="3">
    <source>
        <dbReference type="ARBA" id="ARBA00023163"/>
    </source>
</evidence>
<keyword evidence="1" id="KW-0805">Transcription regulation</keyword>
<evidence type="ECO:0000256" key="2">
    <source>
        <dbReference type="ARBA" id="ARBA00023125"/>
    </source>
</evidence>
<dbReference type="PANTHER" id="PTHR43280:SF30">
    <property type="entry name" value="MMSAB OPERON REGULATORY PROTEIN"/>
    <property type="match status" value="1"/>
</dbReference>
<dbReference type="Proteomes" id="UP000838686">
    <property type="component" value="Unassembled WGS sequence"/>
</dbReference>
<protein>
    <recommendedName>
        <fullName evidence="4">HTH araC/xylS-type domain-containing protein</fullName>
    </recommendedName>
</protein>
<sequence length="276" mass="31773">MFNAHLTDFLPVRLVHRCHPEQHEWLTESYELLLWNGNAHSSSFAISGAHFSSSLPSIMLVHPQQRIVYSGSLNAVRVLTFNSIFLDAFFAEHRTTSAVIMPLLSSIAKYADTIWDTPLSGQDIAEEMRMSRHLYTLLTELFINWDENAHVNDSSPSDLKYHSGRMIVYATRYIKKNISNADLSLEEIAHVIGYHPNYFCQEFKRIMNISPFKFVARVRIDIALHLLRTTDESMQSICKKTGIKKPASLSAIIKKQVGMPPLQYRRTYKLRQLFPE</sequence>